<evidence type="ECO:0000313" key="2">
    <source>
        <dbReference type="Proteomes" id="UP000645612"/>
    </source>
</evidence>
<proteinExistence type="predicted"/>
<reference evidence="1" key="1">
    <citation type="submission" date="2020-12" db="EMBL/GenBank/DDBJ databases">
        <title>Burkholderia cepacia complex in Mexico.</title>
        <authorList>
            <person name="Estrada P."/>
        </authorList>
    </citation>
    <scope>NUCLEOTIDE SEQUENCE</scope>
    <source>
        <strain evidence="1">871</strain>
    </source>
</reference>
<comment type="caution">
    <text evidence="1">The sequence shown here is derived from an EMBL/GenBank/DDBJ whole genome shotgun (WGS) entry which is preliminary data.</text>
</comment>
<accession>A0A8I1ANB5</accession>
<evidence type="ECO:0000313" key="1">
    <source>
        <dbReference type="EMBL" id="MBH9697969.1"/>
    </source>
</evidence>
<gene>
    <name evidence="1" type="ORF">JAO13_16150</name>
</gene>
<dbReference type="AlphaFoldDB" id="A0A8I1ANB5"/>
<dbReference type="Proteomes" id="UP000645612">
    <property type="component" value="Unassembled WGS sequence"/>
</dbReference>
<organism evidence="1 2">
    <name type="scientific">Burkholderia cepacia</name>
    <name type="common">Pseudomonas cepacia</name>
    <dbReference type="NCBI Taxonomy" id="292"/>
    <lineage>
        <taxon>Bacteria</taxon>
        <taxon>Pseudomonadati</taxon>
        <taxon>Pseudomonadota</taxon>
        <taxon>Betaproteobacteria</taxon>
        <taxon>Burkholderiales</taxon>
        <taxon>Burkholderiaceae</taxon>
        <taxon>Burkholderia</taxon>
        <taxon>Burkholderia cepacia complex</taxon>
    </lineage>
</organism>
<name>A0A8I1ANB5_BURCE</name>
<protein>
    <submittedName>
        <fullName evidence="1">Uncharacterized protein</fullName>
    </submittedName>
</protein>
<dbReference type="RefSeq" id="WP_176129699.1">
    <property type="nucleotide sequence ID" value="NZ_CADDZZ010000002.1"/>
</dbReference>
<dbReference type="EMBL" id="JAEDXG010000014">
    <property type="protein sequence ID" value="MBH9697969.1"/>
    <property type="molecule type" value="Genomic_DNA"/>
</dbReference>
<sequence length="61" mass="6839">MEEIISVADKGDFLEVVYKIKGSANKNTVLIRKKHLGPGRPPIDRVLIEAIKDLINQVNIK</sequence>